<sequence>MEIFTGALSTSERVRAYASFLPIAWPEEHATQFLKRSGSPCWKTYERRSLPLQRPFSAAMRQPYNHGSGAEARELRAHGSANGGPLPGLDSVGKLLLLLAAEAMVTGGAAASRMPPPAPGQSMVIAPTGPPTRERRRPGAPANRFAPRFG</sequence>
<dbReference type="Proteomes" id="UP000799766">
    <property type="component" value="Unassembled WGS sequence"/>
</dbReference>
<organism evidence="2 3">
    <name type="scientific">Lineolata rhizophorae</name>
    <dbReference type="NCBI Taxonomy" id="578093"/>
    <lineage>
        <taxon>Eukaryota</taxon>
        <taxon>Fungi</taxon>
        <taxon>Dikarya</taxon>
        <taxon>Ascomycota</taxon>
        <taxon>Pezizomycotina</taxon>
        <taxon>Dothideomycetes</taxon>
        <taxon>Dothideomycetes incertae sedis</taxon>
        <taxon>Lineolatales</taxon>
        <taxon>Lineolataceae</taxon>
        <taxon>Lineolata</taxon>
    </lineage>
</organism>
<evidence type="ECO:0000256" key="1">
    <source>
        <dbReference type="SAM" id="MobiDB-lite"/>
    </source>
</evidence>
<name>A0A6A6P1Y4_9PEZI</name>
<keyword evidence="3" id="KW-1185">Reference proteome</keyword>
<evidence type="ECO:0000313" key="3">
    <source>
        <dbReference type="Proteomes" id="UP000799766"/>
    </source>
</evidence>
<accession>A0A6A6P1Y4</accession>
<proteinExistence type="predicted"/>
<feature type="region of interest" description="Disordered" evidence="1">
    <location>
        <begin position="111"/>
        <end position="150"/>
    </location>
</feature>
<dbReference type="EMBL" id="MU001679">
    <property type="protein sequence ID" value="KAF2457909.1"/>
    <property type="molecule type" value="Genomic_DNA"/>
</dbReference>
<dbReference type="AlphaFoldDB" id="A0A6A6P1Y4"/>
<evidence type="ECO:0000313" key="2">
    <source>
        <dbReference type="EMBL" id="KAF2457909.1"/>
    </source>
</evidence>
<reference evidence="2" key="1">
    <citation type="journal article" date="2020" name="Stud. Mycol.">
        <title>101 Dothideomycetes genomes: a test case for predicting lifestyles and emergence of pathogens.</title>
        <authorList>
            <person name="Haridas S."/>
            <person name="Albert R."/>
            <person name="Binder M."/>
            <person name="Bloem J."/>
            <person name="Labutti K."/>
            <person name="Salamov A."/>
            <person name="Andreopoulos B."/>
            <person name="Baker S."/>
            <person name="Barry K."/>
            <person name="Bills G."/>
            <person name="Bluhm B."/>
            <person name="Cannon C."/>
            <person name="Castanera R."/>
            <person name="Culley D."/>
            <person name="Daum C."/>
            <person name="Ezra D."/>
            <person name="Gonzalez J."/>
            <person name="Henrissat B."/>
            <person name="Kuo A."/>
            <person name="Liang C."/>
            <person name="Lipzen A."/>
            <person name="Lutzoni F."/>
            <person name="Magnuson J."/>
            <person name="Mondo S."/>
            <person name="Nolan M."/>
            <person name="Ohm R."/>
            <person name="Pangilinan J."/>
            <person name="Park H.-J."/>
            <person name="Ramirez L."/>
            <person name="Alfaro M."/>
            <person name="Sun H."/>
            <person name="Tritt A."/>
            <person name="Yoshinaga Y."/>
            <person name="Zwiers L.-H."/>
            <person name="Turgeon B."/>
            <person name="Goodwin S."/>
            <person name="Spatafora J."/>
            <person name="Crous P."/>
            <person name="Grigoriev I."/>
        </authorList>
    </citation>
    <scope>NUCLEOTIDE SEQUENCE</scope>
    <source>
        <strain evidence="2">ATCC 16933</strain>
    </source>
</reference>
<gene>
    <name evidence="2" type="ORF">BDY21DRAFT_363506</name>
</gene>
<feature type="region of interest" description="Disordered" evidence="1">
    <location>
        <begin position="56"/>
        <end position="83"/>
    </location>
</feature>
<protein>
    <submittedName>
        <fullName evidence="2">Uncharacterized protein</fullName>
    </submittedName>
</protein>